<dbReference type="Gene3D" id="2.160.20.10">
    <property type="entry name" value="Single-stranded right-handed beta-helix, Pectin lyase-like"/>
    <property type="match status" value="1"/>
</dbReference>
<dbReference type="InterPro" id="IPR012334">
    <property type="entry name" value="Pectin_lyas_fold"/>
</dbReference>
<sequence>MLSFNWGLFVQLHSLLDKILNELKDAFWPFQLDQNKSLFLRAAEAANCSRRSRNVSESESWELPGERHRSLIYGRNLTDVIITGDNGTIDGQGSVWWNWFRTKTLNYTRPHMVELIDSTDVIISNLTFLNSPFWNIHPVYCSKVIVQNLTIIAPLDLPNTDGIDPDFALRTWKISEDIENQCAKVITSTPMTPELFLEWN</sequence>
<evidence type="ECO:0000313" key="6">
    <source>
        <dbReference type="Proteomes" id="UP001237642"/>
    </source>
</evidence>
<comment type="caution">
    <text evidence="5">The sequence shown here is derived from an EMBL/GenBank/DDBJ whole genome shotgun (WGS) entry which is preliminary data.</text>
</comment>
<dbReference type="InterPro" id="IPR000743">
    <property type="entry name" value="Glyco_hydro_28"/>
</dbReference>
<dbReference type="GO" id="GO:0005975">
    <property type="term" value="P:carbohydrate metabolic process"/>
    <property type="evidence" value="ECO:0007669"/>
    <property type="project" value="InterPro"/>
</dbReference>
<comment type="similarity">
    <text evidence="1 4">Belongs to the glycosyl hydrolase 28 family.</text>
</comment>
<dbReference type="PANTHER" id="PTHR31339">
    <property type="entry name" value="PECTIN LYASE-RELATED"/>
    <property type="match status" value="1"/>
</dbReference>
<evidence type="ECO:0000256" key="3">
    <source>
        <dbReference type="ARBA" id="ARBA00023295"/>
    </source>
</evidence>
<keyword evidence="3 4" id="KW-0326">Glycosidase</keyword>
<dbReference type="InterPro" id="IPR011050">
    <property type="entry name" value="Pectin_lyase_fold/virulence"/>
</dbReference>
<dbReference type="Proteomes" id="UP001237642">
    <property type="component" value="Unassembled WGS sequence"/>
</dbReference>
<accession>A0AAD8IYG2</accession>
<evidence type="ECO:0000256" key="2">
    <source>
        <dbReference type="ARBA" id="ARBA00022801"/>
    </source>
</evidence>
<evidence type="ECO:0000313" key="5">
    <source>
        <dbReference type="EMBL" id="KAK1393563.1"/>
    </source>
</evidence>
<proteinExistence type="inferred from homology"/>
<evidence type="ECO:0000256" key="4">
    <source>
        <dbReference type="RuleBase" id="RU361169"/>
    </source>
</evidence>
<dbReference type="Pfam" id="PF00295">
    <property type="entry name" value="Glyco_hydro_28"/>
    <property type="match status" value="1"/>
</dbReference>
<protein>
    <recommendedName>
        <fullName evidence="7">Polygalacturonase</fullName>
    </recommendedName>
</protein>
<dbReference type="SUPFAM" id="SSF51126">
    <property type="entry name" value="Pectin lyase-like"/>
    <property type="match status" value="1"/>
</dbReference>
<reference evidence="5" key="1">
    <citation type="submission" date="2023-02" db="EMBL/GenBank/DDBJ databases">
        <title>Genome of toxic invasive species Heracleum sosnowskyi carries increased number of genes despite the absence of recent whole-genome duplications.</title>
        <authorList>
            <person name="Schelkunov M."/>
            <person name="Shtratnikova V."/>
            <person name="Makarenko M."/>
            <person name="Klepikova A."/>
            <person name="Omelchenko D."/>
            <person name="Novikova G."/>
            <person name="Obukhova E."/>
            <person name="Bogdanov V."/>
            <person name="Penin A."/>
            <person name="Logacheva M."/>
        </authorList>
    </citation>
    <scope>NUCLEOTIDE SEQUENCE</scope>
    <source>
        <strain evidence="5">Hsosn_3</strain>
        <tissue evidence="5">Leaf</tissue>
    </source>
</reference>
<reference evidence="5" key="2">
    <citation type="submission" date="2023-05" db="EMBL/GenBank/DDBJ databases">
        <authorList>
            <person name="Schelkunov M.I."/>
        </authorList>
    </citation>
    <scope>NUCLEOTIDE SEQUENCE</scope>
    <source>
        <strain evidence="5">Hsosn_3</strain>
        <tissue evidence="5">Leaf</tissue>
    </source>
</reference>
<keyword evidence="2 4" id="KW-0378">Hydrolase</keyword>
<keyword evidence="6" id="KW-1185">Reference proteome</keyword>
<dbReference type="EMBL" id="JAUIZM010000003">
    <property type="protein sequence ID" value="KAK1393563.1"/>
    <property type="molecule type" value="Genomic_DNA"/>
</dbReference>
<gene>
    <name evidence="5" type="ORF">POM88_012619</name>
</gene>
<dbReference type="AlphaFoldDB" id="A0AAD8IYG2"/>
<evidence type="ECO:0008006" key="7">
    <source>
        <dbReference type="Google" id="ProtNLM"/>
    </source>
</evidence>
<organism evidence="5 6">
    <name type="scientific">Heracleum sosnowskyi</name>
    <dbReference type="NCBI Taxonomy" id="360622"/>
    <lineage>
        <taxon>Eukaryota</taxon>
        <taxon>Viridiplantae</taxon>
        <taxon>Streptophyta</taxon>
        <taxon>Embryophyta</taxon>
        <taxon>Tracheophyta</taxon>
        <taxon>Spermatophyta</taxon>
        <taxon>Magnoliopsida</taxon>
        <taxon>eudicotyledons</taxon>
        <taxon>Gunneridae</taxon>
        <taxon>Pentapetalae</taxon>
        <taxon>asterids</taxon>
        <taxon>campanulids</taxon>
        <taxon>Apiales</taxon>
        <taxon>Apiaceae</taxon>
        <taxon>Apioideae</taxon>
        <taxon>apioid superclade</taxon>
        <taxon>Tordylieae</taxon>
        <taxon>Tordyliinae</taxon>
        <taxon>Heracleum</taxon>
    </lineage>
</organism>
<name>A0AAD8IYG2_9APIA</name>
<evidence type="ECO:0000256" key="1">
    <source>
        <dbReference type="ARBA" id="ARBA00008834"/>
    </source>
</evidence>
<dbReference type="InterPro" id="IPR051801">
    <property type="entry name" value="GH28_Enzymes"/>
</dbReference>
<dbReference type="GO" id="GO:0004650">
    <property type="term" value="F:polygalacturonase activity"/>
    <property type="evidence" value="ECO:0007669"/>
    <property type="project" value="InterPro"/>
</dbReference>
<dbReference type="PANTHER" id="PTHR31339:SF9">
    <property type="entry name" value="PLASMIN AND FIBRONECTIN-BINDING PROTEIN A"/>
    <property type="match status" value="1"/>
</dbReference>